<dbReference type="CDD" id="cd23799">
    <property type="entry name" value="UBCc_UBE2J"/>
    <property type="match status" value="1"/>
</dbReference>
<dbReference type="Proteomes" id="UP000499080">
    <property type="component" value="Unassembled WGS sequence"/>
</dbReference>
<reference evidence="2 3" key="1">
    <citation type="journal article" date="2019" name="Sci. Rep.">
        <title>Orb-weaving spider Araneus ventricosus genome elucidates the spidroin gene catalogue.</title>
        <authorList>
            <person name="Kono N."/>
            <person name="Nakamura H."/>
            <person name="Ohtoshi R."/>
            <person name="Moran D.A.P."/>
            <person name="Shinohara A."/>
            <person name="Yoshida Y."/>
            <person name="Fujiwara M."/>
            <person name="Mori M."/>
            <person name="Tomita M."/>
            <person name="Arakawa K."/>
        </authorList>
    </citation>
    <scope>NUCLEOTIDE SEQUENCE [LARGE SCALE GENOMIC DNA]</scope>
</reference>
<name>A0A4Y2DUH1_ARAVE</name>
<dbReference type="FunFam" id="3.10.110.10:FF:000086">
    <property type="entry name" value="Ubiquitin-conjugating enzyme E2 J1"/>
    <property type="match status" value="1"/>
</dbReference>
<dbReference type="Pfam" id="PF00179">
    <property type="entry name" value="UQ_con"/>
    <property type="match status" value="1"/>
</dbReference>
<dbReference type="AlphaFoldDB" id="A0A4Y2DUH1"/>
<sequence length="329" mass="36765">MSLYNLRNPAVKRLMREAEELKTPTEEYYAQPLEDNLFEWHFTLRGPPNTEFEGGIYHGRITLPHDYPMKPPSIILLTPNGRFETNKKICLSISGHHPESWQPSWSIRTALLAIIGFLPTHGNGAIGSLDYTPEERKHLALKSQDWKCPECGYIKGCLKSPETDSSKKNDAQIAETVSLSPADGNTPAKKTDVPYNKDVHSEKTIDMENIKTNSVDEHCRNTSNVISELEITDNESTLVVRQRNVVSRRLSAESVQSDNVRSVQSAEVKSAHNYGSLVMIWVANLSDREVEANPQPGSSQPGSVRGAAVLLEYLLCMGMTVQHRKEVIA</sequence>
<dbReference type="OrthoDB" id="1158011at2759"/>
<dbReference type="PROSITE" id="PS50127">
    <property type="entry name" value="UBC_2"/>
    <property type="match status" value="1"/>
</dbReference>
<evidence type="ECO:0000259" key="1">
    <source>
        <dbReference type="PROSITE" id="PS50127"/>
    </source>
</evidence>
<proteinExistence type="predicted"/>
<dbReference type="Gene3D" id="3.10.110.10">
    <property type="entry name" value="Ubiquitin Conjugating Enzyme"/>
    <property type="match status" value="1"/>
</dbReference>
<dbReference type="InterPro" id="IPR000608">
    <property type="entry name" value="UBC"/>
</dbReference>
<dbReference type="EMBL" id="BGPR01000443">
    <property type="protein sequence ID" value="GBM20510.1"/>
    <property type="molecule type" value="Genomic_DNA"/>
</dbReference>
<accession>A0A4Y2DUH1</accession>
<protein>
    <submittedName>
        <fullName evidence="2">Ubiquitin-conjugating enzyme E2 J1</fullName>
    </submittedName>
</protein>
<evidence type="ECO:0000313" key="3">
    <source>
        <dbReference type="Proteomes" id="UP000499080"/>
    </source>
</evidence>
<organism evidence="2 3">
    <name type="scientific">Araneus ventricosus</name>
    <name type="common">Orbweaver spider</name>
    <name type="synonym">Epeira ventricosa</name>
    <dbReference type="NCBI Taxonomy" id="182803"/>
    <lineage>
        <taxon>Eukaryota</taxon>
        <taxon>Metazoa</taxon>
        <taxon>Ecdysozoa</taxon>
        <taxon>Arthropoda</taxon>
        <taxon>Chelicerata</taxon>
        <taxon>Arachnida</taxon>
        <taxon>Araneae</taxon>
        <taxon>Araneomorphae</taxon>
        <taxon>Entelegynae</taxon>
        <taxon>Araneoidea</taxon>
        <taxon>Araneidae</taxon>
        <taxon>Araneus</taxon>
    </lineage>
</organism>
<dbReference type="InterPro" id="IPR016135">
    <property type="entry name" value="UBQ-conjugating_enzyme/RWD"/>
</dbReference>
<gene>
    <name evidence="2" type="primary">UBE2J1</name>
    <name evidence="2" type="ORF">AVEN_61052_1</name>
</gene>
<comment type="caution">
    <text evidence="2">The sequence shown here is derived from an EMBL/GenBank/DDBJ whole genome shotgun (WGS) entry which is preliminary data.</text>
</comment>
<feature type="domain" description="UBC core" evidence="1">
    <location>
        <begin position="9"/>
        <end position="159"/>
    </location>
</feature>
<keyword evidence="3" id="KW-1185">Reference proteome</keyword>
<dbReference type="PANTHER" id="PTHR24067">
    <property type="entry name" value="UBIQUITIN-CONJUGATING ENZYME E2"/>
    <property type="match status" value="1"/>
</dbReference>
<dbReference type="SUPFAM" id="SSF54495">
    <property type="entry name" value="UBC-like"/>
    <property type="match status" value="1"/>
</dbReference>
<dbReference type="InterPro" id="IPR050113">
    <property type="entry name" value="Ub_conjugating_enzyme"/>
</dbReference>
<dbReference type="SMART" id="SM00212">
    <property type="entry name" value="UBCc"/>
    <property type="match status" value="1"/>
</dbReference>
<evidence type="ECO:0000313" key="2">
    <source>
        <dbReference type="EMBL" id="GBM20510.1"/>
    </source>
</evidence>